<comment type="caution">
    <text evidence="2">The sequence shown here is derived from an EMBL/GenBank/DDBJ whole genome shotgun (WGS) entry which is preliminary data.</text>
</comment>
<dbReference type="AlphaFoldDB" id="A0A9P9KZP9"/>
<evidence type="ECO:0000313" key="3">
    <source>
        <dbReference type="Proteomes" id="UP000736672"/>
    </source>
</evidence>
<gene>
    <name evidence="2" type="ORF">B0J15DRAFT_226164</name>
</gene>
<organism evidence="2 3">
    <name type="scientific">Fusarium solani</name>
    <name type="common">Filamentous fungus</name>
    <dbReference type="NCBI Taxonomy" id="169388"/>
    <lineage>
        <taxon>Eukaryota</taxon>
        <taxon>Fungi</taxon>
        <taxon>Dikarya</taxon>
        <taxon>Ascomycota</taxon>
        <taxon>Pezizomycotina</taxon>
        <taxon>Sordariomycetes</taxon>
        <taxon>Hypocreomycetidae</taxon>
        <taxon>Hypocreales</taxon>
        <taxon>Nectriaceae</taxon>
        <taxon>Fusarium</taxon>
        <taxon>Fusarium solani species complex</taxon>
    </lineage>
</organism>
<reference evidence="2" key="1">
    <citation type="journal article" date="2021" name="Nat. Commun.">
        <title>Genetic determinants of endophytism in the Arabidopsis root mycobiome.</title>
        <authorList>
            <person name="Mesny F."/>
            <person name="Miyauchi S."/>
            <person name="Thiergart T."/>
            <person name="Pickel B."/>
            <person name="Atanasova L."/>
            <person name="Karlsson M."/>
            <person name="Huettel B."/>
            <person name="Barry K.W."/>
            <person name="Haridas S."/>
            <person name="Chen C."/>
            <person name="Bauer D."/>
            <person name="Andreopoulos W."/>
            <person name="Pangilinan J."/>
            <person name="LaButti K."/>
            <person name="Riley R."/>
            <person name="Lipzen A."/>
            <person name="Clum A."/>
            <person name="Drula E."/>
            <person name="Henrissat B."/>
            <person name="Kohler A."/>
            <person name="Grigoriev I.V."/>
            <person name="Martin F.M."/>
            <person name="Hacquard S."/>
        </authorList>
    </citation>
    <scope>NUCLEOTIDE SEQUENCE</scope>
    <source>
        <strain evidence="2">FSSC 5 MPI-SDFR-AT-0091</strain>
    </source>
</reference>
<dbReference type="Proteomes" id="UP000736672">
    <property type="component" value="Unassembled WGS sequence"/>
</dbReference>
<protein>
    <submittedName>
        <fullName evidence="2">Uncharacterized protein</fullName>
    </submittedName>
</protein>
<evidence type="ECO:0000256" key="1">
    <source>
        <dbReference type="SAM" id="Phobius"/>
    </source>
</evidence>
<dbReference type="EMBL" id="JAGTJS010000004">
    <property type="protein sequence ID" value="KAH7271875.1"/>
    <property type="molecule type" value="Genomic_DNA"/>
</dbReference>
<accession>A0A9P9KZP9</accession>
<name>A0A9P9KZP9_FUSSL</name>
<keyword evidence="1" id="KW-0472">Membrane</keyword>
<sequence>MPFVRCTYLIFRFLLSPSGAMMELSFVFLWRLGWLCFLTMRSGESRKRNRKAAQGTVRHWSATGRHSYGSYAMDDWELDGKGKEKGKGSGSTGTGGFVEVLCCVIRVEFLSSVIEILLSQKKQHCYACWPGLEAIVNSR</sequence>
<keyword evidence="1" id="KW-1133">Transmembrane helix</keyword>
<feature type="transmembrane region" description="Helical" evidence="1">
    <location>
        <begin position="20"/>
        <end position="40"/>
    </location>
</feature>
<keyword evidence="3" id="KW-1185">Reference proteome</keyword>
<proteinExistence type="predicted"/>
<evidence type="ECO:0000313" key="2">
    <source>
        <dbReference type="EMBL" id="KAH7271875.1"/>
    </source>
</evidence>
<keyword evidence="1" id="KW-0812">Transmembrane</keyword>